<keyword evidence="2" id="KW-0472">Membrane</keyword>
<dbReference type="InterPro" id="IPR011990">
    <property type="entry name" value="TPR-like_helical_dom_sf"/>
</dbReference>
<dbReference type="GO" id="GO:0031145">
    <property type="term" value="P:anaphase-promoting complex-dependent catabolic process"/>
    <property type="evidence" value="ECO:0007669"/>
    <property type="project" value="TreeGrafter"/>
</dbReference>
<dbReference type="PANTHER" id="PTHR12558:SF13">
    <property type="entry name" value="CELL DIVISION CYCLE PROTEIN 27 HOMOLOG"/>
    <property type="match status" value="1"/>
</dbReference>
<dbReference type="InterPro" id="IPR019734">
    <property type="entry name" value="TPR_rpt"/>
</dbReference>
<dbReference type="EMBL" id="CP036526">
    <property type="protein sequence ID" value="QDT13120.1"/>
    <property type="molecule type" value="Genomic_DNA"/>
</dbReference>
<feature type="transmembrane region" description="Helical" evidence="2">
    <location>
        <begin position="33"/>
        <end position="51"/>
    </location>
</feature>
<dbReference type="RefSeq" id="WP_145420910.1">
    <property type="nucleotide sequence ID" value="NZ_CP036526.1"/>
</dbReference>
<dbReference type="Gene3D" id="1.25.40.10">
    <property type="entry name" value="Tetratricopeptide repeat domain"/>
    <property type="match status" value="3"/>
</dbReference>
<dbReference type="AlphaFoldDB" id="A0A517P166"/>
<feature type="region of interest" description="Disordered" evidence="1">
    <location>
        <begin position="483"/>
        <end position="505"/>
    </location>
</feature>
<evidence type="ECO:0000313" key="3">
    <source>
        <dbReference type="EMBL" id="QDT13120.1"/>
    </source>
</evidence>
<dbReference type="Proteomes" id="UP000319817">
    <property type="component" value="Chromosome"/>
</dbReference>
<dbReference type="GO" id="GO:0016567">
    <property type="term" value="P:protein ubiquitination"/>
    <property type="evidence" value="ECO:0007669"/>
    <property type="project" value="TreeGrafter"/>
</dbReference>
<organism evidence="3 4">
    <name type="scientific">Stieleria marina</name>
    <dbReference type="NCBI Taxonomy" id="1930275"/>
    <lineage>
        <taxon>Bacteria</taxon>
        <taxon>Pseudomonadati</taxon>
        <taxon>Planctomycetota</taxon>
        <taxon>Planctomycetia</taxon>
        <taxon>Pirellulales</taxon>
        <taxon>Pirellulaceae</taxon>
        <taxon>Stieleria</taxon>
    </lineage>
</organism>
<proteinExistence type="predicted"/>
<dbReference type="GO" id="GO:0005737">
    <property type="term" value="C:cytoplasm"/>
    <property type="evidence" value="ECO:0007669"/>
    <property type="project" value="TreeGrafter"/>
</dbReference>
<evidence type="ECO:0000256" key="2">
    <source>
        <dbReference type="SAM" id="Phobius"/>
    </source>
</evidence>
<protein>
    <submittedName>
        <fullName evidence="3">Anaphase-promoting complex, cyclosome, subunit 3</fullName>
    </submittedName>
</protein>
<dbReference type="Pfam" id="PF13181">
    <property type="entry name" value="TPR_8"/>
    <property type="match status" value="1"/>
</dbReference>
<keyword evidence="2" id="KW-0812">Transmembrane</keyword>
<sequence length="505" mass="56588">MLRYINPLAWMRWFAEFVYLWTVSAPWRDAPKAIPFIVLMALLTIAGFISFSDASQWRGRLLDTQLSKAWERDDFATAELVLRRKLSTRPDDSKLLHQLALTRDAQEKHDEATSIMRQLAEQKKHVVSAEWLLRDQYVGKSWGELDDEKKAEFGRLLKLISEEKPKDFGVKQLYADYLIASDRMSSAVPLLEQLAEYQPMRGLQAAAILRQLGNFSQADLMAEKTLEKVSEMLTEDPTNADLALAVARNQVFLKRYGDAVKVLDGSIKRIKTNADKLKVNQAMGDAIVAWVVFIEQVPQKSSKDQLRVLKMLDAALRYAPNNPRVLTIVADKVLATNDNDNEEVKSLRQSLLKGTSPGISHFLLGTSALMQDDLEAATMHLKIAVELMPRSAAILNNLAVAITMRPDPNLDQALKLSATAIEQSPRPTPHFFETRGQILFRMKKYQAAIPDLERALAVPALAANAHESLAECYAGLGQSEMAKEHRLAAQQSSEQDSQPNDATQP</sequence>
<gene>
    <name evidence="3" type="ORF">K239x_51360</name>
</gene>
<reference evidence="3 4" key="1">
    <citation type="submission" date="2019-02" db="EMBL/GenBank/DDBJ databases">
        <title>Deep-cultivation of Planctomycetes and their phenomic and genomic characterization uncovers novel biology.</title>
        <authorList>
            <person name="Wiegand S."/>
            <person name="Jogler M."/>
            <person name="Boedeker C."/>
            <person name="Pinto D."/>
            <person name="Vollmers J."/>
            <person name="Rivas-Marin E."/>
            <person name="Kohn T."/>
            <person name="Peeters S.H."/>
            <person name="Heuer A."/>
            <person name="Rast P."/>
            <person name="Oberbeckmann S."/>
            <person name="Bunk B."/>
            <person name="Jeske O."/>
            <person name="Meyerdierks A."/>
            <person name="Storesund J.E."/>
            <person name="Kallscheuer N."/>
            <person name="Luecker S."/>
            <person name="Lage O.M."/>
            <person name="Pohl T."/>
            <person name="Merkel B.J."/>
            <person name="Hornburger P."/>
            <person name="Mueller R.-W."/>
            <person name="Bruemmer F."/>
            <person name="Labrenz M."/>
            <person name="Spormann A.M."/>
            <person name="Op den Camp H."/>
            <person name="Overmann J."/>
            <person name="Amann R."/>
            <person name="Jetten M.S.M."/>
            <person name="Mascher T."/>
            <person name="Medema M.H."/>
            <person name="Devos D.P."/>
            <person name="Kaster A.-K."/>
            <person name="Ovreas L."/>
            <person name="Rohde M."/>
            <person name="Galperin M.Y."/>
            <person name="Jogler C."/>
        </authorList>
    </citation>
    <scope>NUCLEOTIDE SEQUENCE [LARGE SCALE GENOMIC DNA]</scope>
    <source>
        <strain evidence="3 4">K23_9</strain>
    </source>
</reference>
<dbReference type="PANTHER" id="PTHR12558">
    <property type="entry name" value="CELL DIVISION CYCLE 16,23,27"/>
    <property type="match status" value="1"/>
</dbReference>
<dbReference type="SMART" id="SM00028">
    <property type="entry name" value="TPR"/>
    <property type="match status" value="3"/>
</dbReference>
<evidence type="ECO:0000313" key="4">
    <source>
        <dbReference type="Proteomes" id="UP000319817"/>
    </source>
</evidence>
<keyword evidence="2" id="KW-1133">Transmembrane helix</keyword>
<dbReference type="SUPFAM" id="SSF48452">
    <property type="entry name" value="TPR-like"/>
    <property type="match status" value="2"/>
</dbReference>
<keyword evidence="4" id="KW-1185">Reference proteome</keyword>
<dbReference type="GO" id="GO:0051301">
    <property type="term" value="P:cell division"/>
    <property type="evidence" value="ECO:0007669"/>
    <property type="project" value="TreeGrafter"/>
</dbReference>
<feature type="compositionally biased region" description="Polar residues" evidence="1">
    <location>
        <begin position="489"/>
        <end position="505"/>
    </location>
</feature>
<evidence type="ECO:0000256" key="1">
    <source>
        <dbReference type="SAM" id="MobiDB-lite"/>
    </source>
</evidence>
<name>A0A517P166_9BACT</name>
<dbReference type="OrthoDB" id="243830at2"/>
<accession>A0A517P166</accession>
<feature type="transmembrane region" description="Helical" evidence="2">
    <location>
        <begin position="9"/>
        <end position="27"/>
    </location>
</feature>